<keyword evidence="3" id="KW-1185">Reference proteome</keyword>
<dbReference type="GO" id="GO:0008800">
    <property type="term" value="F:beta-lactamase activity"/>
    <property type="evidence" value="ECO:0007669"/>
    <property type="project" value="InterPro"/>
</dbReference>
<dbReference type="InterPro" id="IPR000871">
    <property type="entry name" value="Beta-lactam_class-A"/>
</dbReference>
<dbReference type="PANTHER" id="PTHR35333:SF4">
    <property type="entry name" value="SLR0121 PROTEIN"/>
    <property type="match status" value="1"/>
</dbReference>
<dbReference type="PANTHER" id="PTHR35333">
    <property type="entry name" value="BETA-LACTAMASE"/>
    <property type="match status" value="1"/>
</dbReference>
<evidence type="ECO:0000313" key="3">
    <source>
        <dbReference type="Proteomes" id="UP000294937"/>
    </source>
</evidence>
<comment type="caution">
    <text evidence="2">The sequence shown here is derived from an EMBL/GenBank/DDBJ whole genome shotgun (WGS) entry which is preliminary data.</text>
</comment>
<dbReference type="InterPro" id="IPR045155">
    <property type="entry name" value="Beta-lactam_cat"/>
</dbReference>
<gene>
    <name evidence="2" type="ORF">EDD58_10599</name>
</gene>
<dbReference type="RefSeq" id="WP_165875926.1">
    <property type="nucleotide sequence ID" value="NZ_SMAG01000005.1"/>
</dbReference>
<dbReference type="Gene3D" id="3.40.710.10">
    <property type="entry name" value="DD-peptidase/beta-lactamase superfamily"/>
    <property type="match status" value="1"/>
</dbReference>
<dbReference type="GO" id="GO:0030655">
    <property type="term" value="P:beta-lactam antibiotic catabolic process"/>
    <property type="evidence" value="ECO:0007669"/>
    <property type="project" value="InterPro"/>
</dbReference>
<evidence type="ECO:0000259" key="1">
    <source>
        <dbReference type="Pfam" id="PF13354"/>
    </source>
</evidence>
<evidence type="ECO:0000313" key="2">
    <source>
        <dbReference type="EMBL" id="TCS93890.1"/>
    </source>
</evidence>
<sequence length="270" mass="30559">MEKDFQTLKARLNQWHEKAVGQWGIWIEDLADQQTWTVNEDQTFYAASVIKVPIMVAVYQQAWKGQFSLEEKIPLTKEMQVGGSGVLQHLSVGTLLSIQDLITLMIIQSDNTATNLLIQLVGKKTIQQVMKDLGMEQSAFYNPLMIVPVEREGVNLITAADVAACYRKIAKGEAVSYHHSLQMIHVLKNQQIQDCFPSQLPAPEEDLIGLPPLWELAHKTGMINRVLHDTGILYLRDRAFLLVALSADCSYEEARQQLGELARIVWEVYQ</sequence>
<dbReference type="Proteomes" id="UP000294937">
    <property type="component" value="Unassembled WGS sequence"/>
</dbReference>
<dbReference type="Pfam" id="PF13354">
    <property type="entry name" value="Beta-lactamase2"/>
    <property type="match status" value="1"/>
</dbReference>
<name>A0A4R3L531_9BACL</name>
<proteinExistence type="predicted"/>
<reference evidence="2 3" key="1">
    <citation type="submission" date="2019-03" db="EMBL/GenBank/DDBJ databases">
        <title>Genomic Encyclopedia of Type Strains, Phase IV (KMG-IV): sequencing the most valuable type-strain genomes for metagenomic binning, comparative biology and taxonomic classification.</title>
        <authorList>
            <person name="Goeker M."/>
        </authorList>
    </citation>
    <scope>NUCLEOTIDE SEQUENCE [LARGE SCALE GENOMIC DNA]</scope>
    <source>
        <strain evidence="2 3">DSM 45707</strain>
    </source>
</reference>
<dbReference type="SUPFAM" id="SSF56601">
    <property type="entry name" value="beta-lactamase/transpeptidase-like"/>
    <property type="match status" value="1"/>
</dbReference>
<dbReference type="AlphaFoldDB" id="A0A4R3L531"/>
<accession>A0A4R3L531</accession>
<feature type="domain" description="Beta-lactamase class A catalytic" evidence="1">
    <location>
        <begin position="24"/>
        <end position="245"/>
    </location>
</feature>
<organism evidence="2 3">
    <name type="scientific">Hazenella coriacea</name>
    <dbReference type="NCBI Taxonomy" id="1179467"/>
    <lineage>
        <taxon>Bacteria</taxon>
        <taxon>Bacillati</taxon>
        <taxon>Bacillota</taxon>
        <taxon>Bacilli</taxon>
        <taxon>Bacillales</taxon>
        <taxon>Thermoactinomycetaceae</taxon>
        <taxon>Hazenella</taxon>
    </lineage>
</organism>
<protein>
    <submittedName>
        <fullName evidence="2">Beta-lactamase class A</fullName>
    </submittedName>
</protein>
<dbReference type="GO" id="GO:0046677">
    <property type="term" value="P:response to antibiotic"/>
    <property type="evidence" value="ECO:0007669"/>
    <property type="project" value="InterPro"/>
</dbReference>
<dbReference type="EMBL" id="SMAG01000005">
    <property type="protein sequence ID" value="TCS93890.1"/>
    <property type="molecule type" value="Genomic_DNA"/>
</dbReference>
<dbReference type="InterPro" id="IPR012338">
    <property type="entry name" value="Beta-lactam/transpept-like"/>
</dbReference>